<evidence type="ECO:0000256" key="5">
    <source>
        <dbReference type="ARBA" id="ARBA00023136"/>
    </source>
</evidence>
<dbReference type="PANTHER" id="PTHR30572">
    <property type="entry name" value="MEMBRANE COMPONENT OF TRANSPORTER-RELATED"/>
    <property type="match status" value="1"/>
</dbReference>
<keyword evidence="4 7" id="KW-1133">Transmembrane helix</keyword>
<organism evidence="9 10">
    <name type="scientific">Parabacteroides hominis</name>
    <dbReference type="NCBI Taxonomy" id="2763057"/>
    <lineage>
        <taxon>Bacteria</taxon>
        <taxon>Pseudomonadati</taxon>
        <taxon>Bacteroidota</taxon>
        <taxon>Bacteroidia</taxon>
        <taxon>Bacteroidales</taxon>
        <taxon>Tannerellaceae</taxon>
        <taxon>Parabacteroides</taxon>
    </lineage>
</organism>
<dbReference type="InterPro" id="IPR050250">
    <property type="entry name" value="Macrolide_Exporter_MacB"/>
</dbReference>
<name>A0ABR7DJC8_9BACT</name>
<comment type="similarity">
    <text evidence="6">Belongs to the ABC-4 integral membrane protein family.</text>
</comment>
<accession>A0ABR7DJC8</accession>
<proteinExistence type="inferred from homology"/>
<evidence type="ECO:0000256" key="6">
    <source>
        <dbReference type="ARBA" id="ARBA00038076"/>
    </source>
</evidence>
<dbReference type="Proteomes" id="UP000651475">
    <property type="component" value="Unassembled WGS sequence"/>
</dbReference>
<evidence type="ECO:0000256" key="1">
    <source>
        <dbReference type="ARBA" id="ARBA00004651"/>
    </source>
</evidence>
<feature type="transmembrane region" description="Helical" evidence="7">
    <location>
        <begin position="382"/>
        <end position="407"/>
    </location>
</feature>
<protein>
    <submittedName>
        <fullName evidence="9">FtsX-like permease family protein</fullName>
    </submittedName>
</protein>
<dbReference type="PANTHER" id="PTHR30572:SF4">
    <property type="entry name" value="ABC TRANSPORTER PERMEASE YTRF"/>
    <property type="match status" value="1"/>
</dbReference>
<feature type="transmembrane region" description="Helical" evidence="7">
    <location>
        <begin position="297"/>
        <end position="320"/>
    </location>
</feature>
<feature type="domain" description="ABC3 transporter permease C-terminal" evidence="8">
    <location>
        <begin position="302"/>
        <end position="417"/>
    </location>
</feature>
<evidence type="ECO:0000259" key="8">
    <source>
        <dbReference type="Pfam" id="PF02687"/>
    </source>
</evidence>
<sequence length="424" mass="48348">MLRMIFIQLWNERKSNVLIFLELVVVSVFLWYASDALYVQYKSFERPLGFDISNVYHVQLATVPVSSADYDTSVVHSRKGGSDFLAVYDRLAHHPQVEAVCYTGGNHFHYRGSNQFATFKKDSLMRHGYVRHVDPAYFRVFRVKTADGQSWETLTKALDENRIVVTGTVGTDFFGSAAKALNQEIQITDQGDRDSVFYHIGAVCEPQRYSDFMDYDYAYYKAAGSREAIANSGDGLANGWSLFIRVKPAADNNRFVAGFTREMSQQLRLGNIYLKDVVPMSYYRNEMLRYWMDDIRFYFSCILFFLLNVFLGIIGTFWFRTQQRSAEIGLRMAMGASRRNIFRHLFAEGFVLLGVAFVPAALVFANLMYLEVTEWSAMQIPVLGRLLCGMGMTLGLIGIMVAIGIGFPAYRAMRLQPADTLHDE</sequence>
<reference evidence="9 10" key="1">
    <citation type="submission" date="2020-08" db="EMBL/GenBank/DDBJ databases">
        <title>Genome public.</title>
        <authorList>
            <person name="Liu C."/>
            <person name="Sun Q."/>
        </authorList>
    </citation>
    <scope>NUCLEOTIDE SEQUENCE [LARGE SCALE GENOMIC DNA]</scope>
    <source>
        <strain evidence="9 10">NSJ-79</strain>
    </source>
</reference>
<dbReference type="RefSeq" id="WP_186928279.1">
    <property type="nucleotide sequence ID" value="NZ_JACOOJ010000002.1"/>
</dbReference>
<evidence type="ECO:0000256" key="2">
    <source>
        <dbReference type="ARBA" id="ARBA00022475"/>
    </source>
</evidence>
<comment type="subcellular location">
    <subcellularLocation>
        <location evidence="1">Cell membrane</location>
        <topology evidence="1">Multi-pass membrane protein</topology>
    </subcellularLocation>
</comment>
<gene>
    <name evidence="9" type="ORF">H8S65_01940</name>
</gene>
<keyword evidence="3 7" id="KW-0812">Transmembrane</keyword>
<evidence type="ECO:0000256" key="4">
    <source>
        <dbReference type="ARBA" id="ARBA00022989"/>
    </source>
</evidence>
<feature type="transmembrane region" description="Helical" evidence="7">
    <location>
        <begin position="16"/>
        <end position="34"/>
    </location>
</feature>
<dbReference type="EMBL" id="JACOOJ010000002">
    <property type="protein sequence ID" value="MBC5631540.1"/>
    <property type="molecule type" value="Genomic_DNA"/>
</dbReference>
<dbReference type="Pfam" id="PF02687">
    <property type="entry name" value="FtsX"/>
    <property type="match status" value="1"/>
</dbReference>
<keyword evidence="5 7" id="KW-0472">Membrane</keyword>
<evidence type="ECO:0000313" key="9">
    <source>
        <dbReference type="EMBL" id="MBC5631540.1"/>
    </source>
</evidence>
<comment type="caution">
    <text evidence="9">The sequence shown here is derived from an EMBL/GenBank/DDBJ whole genome shotgun (WGS) entry which is preliminary data.</text>
</comment>
<keyword evidence="2" id="KW-1003">Cell membrane</keyword>
<evidence type="ECO:0000256" key="7">
    <source>
        <dbReference type="SAM" id="Phobius"/>
    </source>
</evidence>
<dbReference type="InterPro" id="IPR003838">
    <property type="entry name" value="ABC3_permease_C"/>
</dbReference>
<evidence type="ECO:0000313" key="10">
    <source>
        <dbReference type="Proteomes" id="UP000651475"/>
    </source>
</evidence>
<keyword evidence="10" id="KW-1185">Reference proteome</keyword>
<evidence type="ECO:0000256" key="3">
    <source>
        <dbReference type="ARBA" id="ARBA00022692"/>
    </source>
</evidence>
<feature type="transmembrane region" description="Helical" evidence="7">
    <location>
        <begin position="341"/>
        <end position="370"/>
    </location>
</feature>